<proteinExistence type="predicted"/>
<dbReference type="AlphaFoldDB" id="A0A922I0J3"/>
<protein>
    <submittedName>
        <fullName evidence="1">Uncharacterized protein</fullName>
    </submittedName>
</protein>
<sequence length="73" mass="8779">MHHIVRTKIIFSDSQTNFFLFNSTTENLFNDCQNCHHHHRRRTMFLIICRFLCLDLPLGSNHHHHDVMFTTSL</sequence>
<dbReference type="Proteomes" id="UP000790347">
    <property type="component" value="Unassembled WGS sequence"/>
</dbReference>
<name>A0A922I0J3_DERFA</name>
<comment type="caution">
    <text evidence="1">The sequence shown here is derived from an EMBL/GenBank/DDBJ whole genome shotgun (WGS) entry which is preliminary data.</text>
</comment>
<reference evidence="1" key="2">
    <citation type="journal article" date="2022" name="Res Sq">
        <title>Comparative Genomics Reveals Insights into the Divergent Evolution of Astigmatic Mites and Household Pest Adaptations.</title>
        <authorList>
            <person name="Xiong Q."/>
            <person name="Wan A.T.-Y."/>
            <person name="Liu X.-Y."/>
            <person name="Fung C.S.-H."/>
            <person name="Xiao X."/>
            <person name="Malainual N."/>
            <person name="Hou J."/>
            <person name="Wang L."/>
            <person name="Wang M."/>
            <person name="Yang K."/>
            <person name="Cui Y."/>
            <person name="Leung E."/>
            <person name="Nong W."/>
            <person name="Shin S.-K."/>
            <person name="Au S."/>
            <person name="Jeong K.Y."/>
            <person name="Chew F.T."/>
            <person name="Hui J."/>
            <person name="Leung T.F."/>
            <person name="Tungtrongchitr A."/>
            <person name="Zhong N."/>
            <person name="Liu Z."/>
            <person name="Tsui S."/>
        </authorList>
    </citation>
    <scope>NUCLEOTIDE SEQUENCE</scope>
    <source>
        <strain evidence="1">Derf</strain>
        <tissue evidence="1">Whole organism</tissue>
    </source>
</reference>
<gene>
    <name evidence="1" type="ORF">DERF_006625</name>
</gene>
<organism evidence="1 2">
    <name type="scientific">Dermatophagoides farinae</name>
    <name type="common">American house dust mite</name>
    <dbReference type="NCBI Taxonomy" id="6954"/>
    <lineage>
        <taxon>Eukaryota</taxon>
        <taxon>Metazoa</taxon>
        <taxon>Ecdysozoa</taxon>
        <taxon>Arthropoda</taxon>
        <taxon>Chelicerata</taxon>
        <taxon>Arachnida</taxon>
        <taxon>Acari</taxon>
        <taxon>Acariformes</taxon>
        <taxon>Sarcoptiformes</taxon>
        <taxon>Astigmata</taxon>
        <taxon>Psoroptidia</taxon>
        <taxon>Analgoidea</taxon>
        <taxon>Pyroglyphidae</taxon>
        <taxon>Dermatophagoidinae</taxon>
        <taxon>Dermatophagoides</taxon>
    </lineage>
</organism>
<evidence type="ECO:0000313" key="1">
    <source>
        <dbReference type="EMBL" id="KAH9515851.1"/>
    </source>
</evidence>
<accession>A0A922I0J3</accession>
<dbReference type="EMBL" id="ASGP02000003">
    <property type="protein sequence ID" value="KAH9515851.1"/>
    <property type="molecule type" value="Genomic_DNA"/>
</dbReference>
<keyword evidence="2" id="KW-1185">Reference proteome</keyword>
<evidence type="ECO:0000313" key="2">
    <source>
        <dbReference type="Proteomes" id="UP000790347"/>
    </source>
</evidence>
<reference evidence="1" key="1">
    <citation type="submission" date="2013-05" db="EMBL/GenBank/DDBJ databases">
        <authorList>
            <person name="Yim A.K.Y."/>
            <person name="Chan T.F."/>
            <person name="Ji K.M."/>
            <person name="Liu X.Y."/>
            <person name="Zhou J.W."/>
            <person name="Li R.Q."/>
            <person name="Yang K.Y."/>
            <person name="Li J."/>
            <person name="Li M."/>
            <person name="Law P.T.W."/>
            <person name="Wu Y.L."/>
            <person name="Cai Z.L."/>
            <person name="Qin H."/>
            <person name="Bao Y."/>
            <person name="Leung R.K.K."/>
            <person name="Ng P.K.S."/>
            <person name="Zou J."/>
            <person name="Zhong X.J."/>
            <person name="Ran P.X."/>
            <person name="Zhong N.S."/>
            <person name="Liu Z.G."/>
            <person name="Tsui S.K.W."/>
        </authorList>
    </citation>
    <scope>NUCLEOTIDE SEQUENCE</scope>
    <source>
        <strain evidence="1">Derf</strain>
        <tissue evidence="1">Whole organism</tissue>
    </source>
</reference>